<dbReference type="InterPro" id="IPR014756">
    <property type="entry name" value="Ig_E-set"/>
</dbReference>
<feature type="domain" description="Arrestin C-terminal-like" evidence="2">
    <location>
        <begin position="170"/>
        <end position="295"/>
    </location>
</feature>
<dbReference type="SUPFAM" id="SSF81296">
    <property type="entry name" value="E set domains"/>
    <property type="match status" value="2"/>
</dbReference>
<keyword evidence="3" id="KW-1185">Reference proteome</keyword>
<evidence type="ECO:0000256" key="1">
    <source>
        <dbReference type="ARBA" id="ARBA00005298"/>
    </source>
</evidence>
<reference evidence="4" key="1">
    <citation type="submission" date="2025-08" db="UniProtKB">
        <authorList>
            <consortium name="RefSeq"/>
        </authorList>
    </citation>
    <scope>IDENTIFICATION</scope>
</reference>
<sequence length="358" mass="39832">MSSVRNFSVGYNSINKNNVFRAGDCLTGQITLDLSQECKVQSLFIKMKGKAEVQWTENHGKTAVTYHNKNKYFSIKQCIIQESLGNNTIAPGCHVYPFTFQIPAQELPSSFKGTHGKILYTLEAVLSRSMRVDSKAKEKFTVIHKESLGEDSILMTTQHGTVDKKMNVFSSGSVSMDVNITRTAFHQGEGIKVVAYIHNKSSRDIKPKYSLYQKHSFFAKGKRKLETKEILKEVGEAIPPSASQTVTRIITIPPATCMSILNCSIIKVEYRLKVYLDVKYASDPEMKFPIVILPAVEATDEEQPAAYPAYGFEAFANPAMPGGTMLQQHPTAYGPTAPPPPYATYGLYPSLNDSDKKY</sequence>
<gene>
    <name evidence="4" type="primary">LOC114441152</name>
</gene>
<dbReference type="AlphaFoldDB" id="A0A6P7IZC1"/>
<organism evidence="3 4">
    <name type="scientific">Parambassis ranga</name>
    <name type="common">Indian glassy fish</name>
    <dbReference type="NCBI Taxonomy" id="210632"/>
    <lineage>
        <taxon>Eukaryota</taxon>
        <taxon>Metazoa</taxon>
        <taxon>Chordata</taxon>
        <taxon>Craniata</taxon>
        <taxon>Vertebrata</taxon>
        <taxon>Euteleostomi</taxon>
        <taxon>Actinopterygii</taxon>
        <taxon>Neopterygii</taxon>
        <taxon>Teleostei</taxon>
        <taxon>Neoteleostei</taxon>
        <taxon>Acanthomorphata</taxon>
        <taxon>Ovalentaria</taxon>
        <taxon>Ambassidae</taxon>
        <taxon>Parambassis</taxon>
    </lineage>
</organism>
<dbReference type="PANTHER" id="PTHR11188:SF135">
    <property type="entry name" value="ARRESTIN DOMAIN CONTAINING 3-LIKE-RELATED"/>
    <property type="match status" value="1"/>
</dbReference>
<dbReference type="GO" id="GO:0005886">
    <property type="term" value="C:plasma membrane"/>
    <property type="evidence" value="ECO:0007669"/>
    <property type="project" value="TreeGrafter"/>
</dbReference>
<proteinExistence type="inferred from homology"/>
<dbReference type="RefSeq" id="XP_028269739.1">
    <property type="nucleotide sequence ID" value="XM_028413938.1"/>
</dbReference>
<evidence type="ECO:0000259" key="2">
    <source>
        <dbReference type="SMART" id="SM01017"/>
    </source>
</evidence>
<accession>A0A6P7IZC1</accession>
<dbReference type="GeneID" id="114441152"/>
<dbReference type="InterPro" id="IPR011022">
    <property type="entry name" value="Arrestin_C-like"/>
</dbReference>
<dbReference type="Pfam" id="PF02752">
    <property type="entry name" value="Arrestin_C"/>
    <property type="match status" value="1"/>
</dbReference>
<name>A0A6P7IZC1_9TELE</name>
<dbReference type="InterPro" id="IPR014752">
    <property type="entry name" value="Arrestin-like_C"/>
</dbReference>
<dbReference type="OrthoDB" id="2333384at2759"/>
<evidence type="ECO:0000313" key="3">
    <source>
        <dbReference type="Proteomes" id="UP000515145"/>
    </source>
</evidence>
<protein>
    <submittedName>
        <fullName evidence="4">Arrestin domain-containing protein 3-like</fullName>
    </submittedName>
</protein>
<dbReference type="SMART" id="SM01017">
    <property type="entry name" value="Arrestin_C"/>
    <property type="match status" value="1"/>
</dbReference>
<dbReference type="GO" id="GO:0007399">
    <property type="term" value="P:nervous system development"/>
    <property type="evidence" value="ECO:0007669"/>
    <property type="project" value="UniProtKB-ARBA"/>
</dbReference>
<dbReference type="Gene3D" id="2.60.40.640">
    <property type="match status" value="2"/>
</dbReference>
<comment type="similarity">
    <text evidence="1">Belongs to the arrestin family.</text>
</comment>
<evidence type="ECO:0000313" key="4">
    <source>
        <dbReference type="RefSeq" id="XP_028269739.1"/>
    </source>
</evidence>
<dbReference type="InParanoid" id="A0A6P7IZC1"/>
<dbReference type="Proteomes" id="UP000515145">
    <property type="component" value="Chromosome 9"/>
</dbReference>
<dbReference type="GO" id="GO:0005737">
    <property type="term" value="C:cytoplasm"/>
    <property type="evidence" value="ECO:0007669"/>
    <property type="project" value="TreeGrafter"/>
</dbReference>
<dbReference type="GO" id="GO:0015031">
    <property type="term" value="P:protein transport"/>
    <property type="evidence" value="ECO:0007669"/>
    <property type="project" value="TreeGrafter"/>
</dbReference>
<dbReference type="InterPro" id="IPR011021">
    <property type="entry name" value="Arrestin-like_N"/>
</dbReference>
<dbReference type="InterPro" id="IPR050357">
    <property type="entry name" value="Arrestin_domain-protein"/>
</dbReference>
<dbReference type="Pfam" id="PF00339">
    <property type="entry name" value="Arrestin_N"/>
    <property type="match status" value="1"/>
</dbReference>
<dbReference type="PANTHER" id="PTHR11188">
    <property type="entry name" value="ARRESTIN DOMAIN CONTAINING PROTEIN"/>
    <property type="match status" value="1"/>
</dbReference>